<keyword evidence="2" id="KW-0472">Membrane</keyword>
<dbReference type="Pfam" id="PF07554">
    <property type="entry name" value="FIVAR"/>
    <property type="match status" value="1"/>
</dbReference>
<feature type="compositionally biased region" description="Polar residues" evidence="1">
    <location>
        <begin position="1"/>
        <end position="15"/>
    </location>
</feature>
<feature type="compositionally biased region" description="Polar residues" evidence="1">
    <location>
        <begin position="460"/>
        <end position="474"/>
    </location>
</feature>
<dbReference type="OrthoDB" id="3239074at2"/>
<evidence type="ECO:0000256" key="2">
    <source>
        <dbReference type="SAM" id="Phobius"/>
    </source>
</evidence>
<feature type="compositionally biased region" description="Low complexity" evidence="1">
    <location>
        <begin position="16"/>
        <end position="26"/>
    </location>
</feature>
<keyword evidence="2" id="KW-0812">Transmembrane</keyword>
<evidence type="ECO:0000313" key="3">
    <source>
        <dbReference type="EMBL" id="AIZ15509.1"/>
    </source>
</evidence>
<dbReference type="Proteomes" id="UP000030625">
    <property type="component" value="Chromosome"/>
</dbReference>
<feature type="compositionally biased region" description="Pro residues" evidence="1">
    <location>
        <begin position="475"/>
        <end position="484"/>
    </location>
</feature>
<dbReference type="KEGG" id="bka:AH68_08715"/>
<feature type="compositionally biased region" description="Low complexity" evidence="1">
    <location>
        <begin position="441"/>
        <end position="459"/>
    </location>
</feature>
<proteinExistence type="predicted"/>
<feature type="region of interest" description="Disordered" evidence="1">
    <location>
        <begin position="441"/>
        <end position="535"/>
    </location>
</feature>
<dbReference type="EMBL" id="CP007456">
    <property type="protein sequence ID" value="AIZ15509.1"/>
    <property type="molecule type" value="Genomic_DNA"/>
</dbReference>
<evidence type="ECO:0000313" key="4">
    <source>
        <dbReference type="Proteomes" id="UP000030625"/>
    </source>
</evidence>
<accession>A0A0A7I9M4</accession>
<evidence type="ECO:0008006" key="5">
    <source>
        <dbReference type="Google" id="ProtNLM"/>
    </source>
</evidence>
<feature type="transmembrane region" description="Helical" evidence="2">
    <location>
        <begin position="215"/>
        <end position="237"/>
    </location>
</feature>
<feature type="compositionally biased region" description="Polar residues" evidence="1">
    <location>
        <begin position="338"/>
        <end position="357"/>
    </location>
</feature>
<feature type="compositionally biased region" description="Low complexity" evidence="1">
    <location>
        <begin position="132"/>
        <end position="142"/>
    </location>
</feature>
<organism evidence="3 4">
    <name type="scientific">Bifidobacterium catenulatum PV20-2</name>
    <dbReference type="NCBI Taxonomy" id="1447716"/>
    <lineage>
        <taxon>Bacteria</taxon>
        <taxon>Bacillati</taxon>
        <taxon>Actinomycetota</taxon>
        <taxon>Actinomycetes</taxon>
        <taxon>Bifidobacteriales</taxon>
        <taxon>Bifidobacteriaceae</taxon>
        <taxon>Bifidobacterium</taxon>
    </lineage>
</organism>
<gene>
    <name evidence="3" type="ORF">AH68_08715</name>
</gene>
<feature type="compositionally biased region" description="Polar residues" evidence="1">
    <location>
        <begin position="110"/>
        <end position="131"/>
    </location>
</feature>
<protein>
    <recommendedName>
        <fullName evidence="5">Sugar-binding protein</fullName>
    </recommendedName>
</protein>
<name>A0A0A7I9M4_9BIFI</name>
<feature type="region of interest" description="Disordered" evidence="1">
    <location>
        <begin position="79"/>
        <end position="145"/>
    </location>
</feature>
<dbReference type="STRING" id="1447716.AH68_08715"/>
<feature type="compositionally biased region" description="Low complexity" evidence="1">
    <location>
        <begin position="495"/>
        <end position="506"/>
    </location>
</feature>
<evidence type="ECO:0000256" key="1">
    <source>
        <dbReference type="SAM" id="MobiDB-lite"/>
    </source>
</evidence>
<feature type="region of interest" description="Disordered" evidence="1">
    <location>
        <begin position="338"/>
        <end position="364"/>
    </location>
</feature>
<keyword evidence="2" id="KW-1133">Transmembrane helix</keyword>
<reference evidence="3 4" key="1">
    <citation type="journal article" date="2015" name="Genome Announc.">
        <title>Complete and Assembled Genome Sequence of Bifidobacterium kashiwanohense PV20-2, Isolated from the Feces of an Anemic Kenyan Infant.</title>
        <authorList>
            <person name="Vazquez-Gutierrez P."/>
            <person name="Lacroix C."/>
            <person name="Chassard C."/>
            <person name="Klumpp J."/>
            <person name="Jans C."/>
            <person name="Stevens M.J."/>
        </authorList>
    </citation>
    <scope>NUCLEOTIDE SEQUENCE [LARGE SCALE GENOMIC DNA]</scope>
    <source>
        <strain evidence="3 4">PV20-2</strain>
    </source>
</reference>
<dbReference type="AlphaFoldDB" id="A0A0A7I9M4"/>
<sequence length="535" mass="56003">MGDNNNTVPNLSHLVSSGDSSGSQDEQQTKAQSASEHDVVDTFWDIPPITFSEVESAVERGEASDAAYAQAAATSMTAATSSTPVSDAPTVNFHVEDFPNSAGKHISGADNDSTPSFEPDSTSSSATTLDVAQSSGASPSAESAERTVSFASPVGSAFSADSTMPLFVDSPASASTTFIPESLPMPDDLSDMENDEHDPLRLVPVPPKKSHRKTIIITVAIVAIVALVAAGVGFGVWQRQQYDQGLERNEQHRTALSMCKKSSKAYEKAVKEHKSALKNAKSLQNVKSDQVSDAKTLTALQSAVKDAQNLTAVGECSADLSNAELRQRSKAMNEQLPTLQSQSKNLNDSATAVTNSQKAKEKQDNADALKKLETAINNAQSLLDNSLYQVADDSTRVTLQSAIDHALELFNGNSTDTNAINQSITDLQTASDDVNASMNALAAQNQQQQQRQQSNAGNSYNYQYTRQPSGGLTPSTPPITPPDKNPGSGSGSGSGSQPPSGGLTPSAPITPPGNNPDSGSDSSSGSQTPSDQGVL</sequence>
<feature type="compositionally biased region" description="Low complexity" evidence="1">
    <location>
        <begin position="515"/>
        <end position="535"/>
    </location>
</feature>
<dbReference type="RefSeq" id="WP_039199204.1">
    <property type="nucleotide sequence ID" value="NZ_CP007456.1"/>
</dbReference>
<dbReference type="HOGENOM" id="CLU_595383_0_0_11"/>
<feature type="region of interest" description="Disordered" evidence="1">
    <location>
        <begin position="1"/>
        <end position="41"/>
    </location>
</feature>